<evidence type="ECO:0000256" key="1">
    <source>
        <dbReference type="ARBA" id="ARBA00006479"/>
    </source>
</evidence>
<dbReference type="PANTHER" id="PTHR18964:SF173">
    <property type="entry name" value="GLUCOKINASE"/>
    <property type="match status" value="1"/>
</dbReference>
<dbReference type="Proteomes" id="UP000886800">
    <property type="component" value="Unassembled WGS sequence"/>
</dbReference>
<name>A0A9D2B7K5_9FIRM</name>
<reference evidence="2" key="1">
    <citation type="journal article" date="2021" name="PeerJ">
        <title>Extensive microbial diversity within the chicken gut microbiome revealed by metagenomics and culture.</title>
        <authorList>
            <person name="Gilroy R."/>
            <person name="Ravi A."/>
            <person name="Getino M."/>
            <person name="Pursley I."/>
            <person name="Horton D.L."/>
            <person name="Alikhan N.F."/>
            <person name="Baker D."/>
            <person name="Gharbi K."/>
            <person name="Hall N."/>
            <person name="Watson M."/>
            <person name="Adriaenssens E.M."/>
            <person name="Foster-Nyarko E."/>
            <person name="Jarju S."/>
            <person name="Secka A."/>
            <person name="Antonio M."/>
            <person name="Oren A."/>
            <person name="Chaudhuri R.R."/>
            <person name="La Ragione R."/>
            <person name="Hildebrand F."/>
            <person name="Pallen M.J."/>
        </authorList>
    </citation>
    <scope>NUCLEOTIDE SEQUENCE</scope>
    <source>
        <strain evidence="2">CHK188-5543</strain>
    </source>
</reference>
<dbReference type="Pfam" id="PF00480">
    <property type="entry name" value="ROK"/>
    <property type="match status" value="1"/>
</dbReference>
<reference evidence="2" key="2">
    <citation type="submission" date="2021-04" db="EMBL/GenBank/DDBJ databases">
        <authorList>
            <person name="Gilroy R."/>
        </authorList>
    </citation>
    <scope>NUCLEOTIDE SEQUENCE</scope>
    <source>
        <strain evidence="2">CHK188-5543</strain>
    </source>
</reference>
<proteinExistence type="inferred from homology"/>
<comment type="similarity">
    <text evidence="1">Belongs to the ROK (NagC/XylR) family.</text>
</comment>
<dbReference type="InterPro" id="IPR049874">
    <property type="entry name" value="ROK_cs"/>
</dbReference>
<dbReference type="Gene3D" id="3.30.420.40">
    <property type="match status" value="2"/>
</dbReference>
<dbReference type="InterPro" id="IPR043129">
    <property type="entry name" value="ATPase_NBD"/>
</dbReference>
<accession>A0A9D2B7K5</accession>
<dbReference type="PROSITE" id="PS01125">
    <property type="entry name" value="ROK"/>
    <property type="match status" value="1"/>
</dbReference>
<dbReference type="AlphaFoldDB" id="A0A9D2B7K5"/>
<evidence type="ECO:0000313" key="3">
    <source>
        <dbReference type="Proteomes" id="UP000886800"/>
    </source>
</evidence>
<dbReference type="PANTHER" id="PTHR18964">
    <property type="entry name" value="ROK (REPRESSOR, ORF, KINASE) FAMILY"/>
    <property type="match status" value="1"/>
</dbReference>
<protein>
    <submittedName>
        <fullName evidence="2">ROK family protein</fullName>
    </submittedName>
</protein>
<comment type="caution">
    <text evidence="2">The sequence shown here is derived from an EMBL/GenBank/DDBJ whole genome shotgun (WGS) entry which is preliminary data.</text>
</comment>
<gene>
    <name evidence="2" type="ORF">H9736_02965</name>
</gene>
<sequence length="316" mass="32493">MYIGAIDVGGTKTMAGVVDERSRLLAKAQFPTLTADPNAHFARCAQLLRQVADQCGVPFGQLAGVGVSLPGTVDASHQVLTMAPGSGWREIPAAQLLREQLEGKPLWCDNDVNNCARAELRFARGPADFLWITVSTGIGGAVVAGGRVVLGCGSLAGELGHYKVETQDPLPCPCGSAGCLEAYASGAAIGRQFARLAQEDPETGRLAEEQGVPLDAAGCAALAQLGHPAALALFQQAGRYLGRTLAPVVSVLNPAAIYFGGGVARSFGLFAPAAQAAIRERAAESCAGLVELRPTGLGYEASLLGAAALFLEQAAL</sequence>
<dbReference type="InterPro" id="IPR000600">
    <property type="entry name" value="ROK"/>
</dbReference>
<evidence type="ECO:0000313" key="2">
    <source>
        <dbReference type="EMBL" id="HIX65189.1"/>
    </source>
</evidence>
<dbReference type="EMBL" id="DXES01000060">
    <property type="protein sequence ID" value="HIX65189.1"/>
    <property type="molecule type" value="Genomic_DNA"/>
</dbReference>
<dbReference type="SUPFAM" id="SSF53067">
    <property type="entry name" value="Actin-like ATPase domain"/>
    <property type="match status" value="1"/>
</dbReference>
<organism evidence="2 3">
    <name type="scientific">Candidatus Anaerotruncus excrementipullorum</name>
    <dbReference type="NCBI Taxonomy" id="2838465"/>
    <lineage>
        <taxon>Bacteria</taxon>
        <taxon>Bacillati</taxon>
        <taxon>Bacillota</taxon>
        <taxon>Clostridia</taxon>
        <taxon>Eubacteriales</taxon>
        <taxon>Oscillospiraceae</taxon>
        <taxon>Anaerotruncus</taxon>
    </lineage>
</organism>